<protein>
    <submittedName>
        <fullName evidence="2">Hydrolase</fullName>
    </submittedName>
</protein>
<dbReference type="PANTHER" id="PTHR15032">
    <property type="entry name" value="N-ACYL-PHOSPHATIDYLETHANOLAMINE-HYDROLYZING PHOSPHOLIPASE D"/>
    <property type="match status" value="1"/>
</dbReference>
<feature type="domain" description="Metallo-beta-lactamase" evidence="1">
    <location>
        <begin position="103"/>
        <end position="296"/>
    </location>
</feature>
<evidence type="ECO:0000259" key="1">
    <source>
        <dbReference type="Pfam" id="PF12706"/>
    </source>
</evidence>
<dbReference type="SUPFAM" id="SSF56281">
    <property type="entry name" value="Metallo-hydrolase/oxidoreductase"/>
    <property type="match status" value="1"/>
</dbReference>
<organism evidence="2 3">
    <name type="scientific">Shewanella inventionis</name>
    <dbReference type="NCBI Taxonomy" id="1738770"/>
    <lineage>
        <taxon>Bacteria</taxon>
        <taxon>Pseudomonadati</taxon>
        <taxon>Pseudomonadota</taxon>
        <taxon>Gammaproteobacteria</taxon>
        <taxon>Alteromonadales</taxon>
        <taxon>Shewanellaceae</taxon>
        <taxon>Shewanella</taxon>
    </lineage>
</organism>
<keyword evidence="2" id="KW-0378">Hydrolase</keyword>
<dbReference type="Pfam" id="PF12706">
    <property type="entry name" value="Lactamase_B_2"/>
    <property type="match status" value="1"/>
</dbReference>
<keyword evidence="3" id="KW-1185">Reference proteome</keyword>
<dbReference type="InterPro" id="IPR036866">
    <property type="entry name" value="RibonucZ/Hydroxyglut_hydro"/>
</dbReference>
<comment type="caution">
    <text evidence="2">The sequence shown here is derived from an EMBL/GenBank/DDBJ whole genome shotgun (WGS) entry which is preliminary data.</text>
</comment>
<gene>
    <name evidence="2" type="ORF">GCM10011607_02270</name>
</gene>
<dbReference type="Proteomes" id="UP000617555">
    <property type="component" value="Unassembled WGS sequence"/>
</dbReference>
<dbReference type="Gene3D" id="3.60.15.10">
    <property type="entry name" value="Ribonuclease Z/Hydroxyacylglutathione hydrolase-like"/>
    <property type="match status" value="1"/>
</dbReference>
<reference evidence="3" key="1">
    <citation type="journal article" date="2019" name="Int. J. Syst. Evol. Microbiol.">
        <title>The Global Catalogue of Microorganisms (GCM) 10K type strain sequencing project: providing services to taxonomists for standard genome sequencing and annotation.</title>
        <authorList>
            <consortium name="The Broad Institute Genomics Platform"/>
            <consortium name="The Broad Institute Genome Sequencing Center for Infectious Disease"/>
            <person name="Wu L."/>
            <person name="Ma J."/>
        </authorList>
    </citation>
    <scope>NUCLEOTIDE SEQUENCE [LARGE SCALE GENOMIC DNA]</scope>
    <source>
        <strain evidence="3">CGMCC 1.15339</strain>
    </source>
</reference>
<proteinExistence type="predicted"/>
<evidence type="ECO:0000313" key="3">
    <source>
        <dbReference type="Proteomes" id="UP000617555"/>
    </source>
</evidence>
<dbReference type="GO" id="GO:0016787">
    <property type="term" value="F:hydrolase activity"/>
    <property type="evidence" value="ECO:0007669"/>
    <property type="project" value="UniProtKB-KW"/>
</dbReference>
<dbReference type="PANTHER" id="PTHR15032:SF4">
    <property type="entry name" value="N-ACYL-PHOSPHATIDYLETHANOLAMINE-HYDROLYZING PHOSPHOLIPASE D"/>
    <property type="match status" value="1"/>
</dbReference>
<evidence type="ECO:0000313" key="2">
    <source>
        <dbReference type="EMBL" id="GGB45722.1"/>
    </source>
</evidence>
<dbReference type="EMBL" id="BMII01000001">
    <property type="protein sequence ID" value="GGB45722.1"/>
    <property type="molecule type" value="Genomic_DNA"/>
</dbReference>
<accession>A0ABQ1ILL6</accession>
<name>A0ABQ1ILL6_9GAMM</name>
<dbReference type="InterPro" id="IPR001279">
    <property type="entry name" value="Metallo-B-lactamas"/>
</dbReference>
<sequence>MKILAGVIVGFVMLVAIVWLTKTWSAANKSKPFTNSEKAYQTGLSSLWPIAKAYWNTQRQAPAPVNAVPLMTLTQDILSQTHDDAIYRLGHSTILMRLDGEYVLIDPVFSERASPVQWAGPKRFHESPISIADLPAIKAVIISHDHYDHLDKAAIEQLADKVQHFITPLKVGEYLTAWGVDPIQVTELEWWQSVELNGLTIIATPAQHFSGRGLLDRDQTLWASWVIQGLQHKIFYSGDSGYFGGFKDIGERYGPFDVSMIETGAYNELWSDIHMLPEQSLQAHIDVNAKVMIPVHNGTFDLALHDWFEPFERINKLAKQHHVTLATPKFGQAVMLANPQANELWWRDIMINPATDDVEQQDNVRKMDELNEVVTDHKIAYVGNSFT</sequence>
<dbReference type="RefSeq" id="WP_188736048.1">
    <property type="nucleotide sequence ID" value="NZ_BMII01000001.1"/>
</dbReference>